<organism evidence="1">
    <name type="scientific">uncultured Caudovirales phage</name>
    <dbReference type="NCBI Taxonomy" id="2100421"/>
    <lineage>
        <taxon>Viruses</taxon>
        <taxon>Duplodnaviria</taxon>
        <taxon>Heunggongvirae</taxon>
        <taxon>Uroviricota</taxon>
        <taxon>Caudoviricetes</taxon>
        <taxon>Peduoviridae</taxon>
        <taxon>Maltschvirus</taxon>
        <taxon>Maltschvirus maltsch</taxon>
    </lineage>
</organism>
<evidence type="ECO:0000313" key="1">
    <source>
        <dbReference type="EMBL" id="CAB4158002.1"/>
    </source>
</evidence>
<proteinExistence type="predicted"/>
<gene>
    <name evidence="1" type="ORF">UFOVP694_75</name>
</gene>
<reference evidence="1" key="1">
    <citation type="submission" date="2020-04" db="EMBL/GenBank/DDBJ databases">
        <authorList>
            <person name="Chiriac C."/>
            <person name="Salcher M."/>
            <person name="Ghai R."/>
            <person name="Kavagutti S V."/>
        </authorList>
    </citation>
    <scope>NUCLEOTIDE SEQUENCE</scope>
</reference>
<name>A0A6J5NGZ4_9CAUD</name>
<sequence>MTTLTLCKEHNPMLSAISEIGDDQFTFCQDCEQNIERWYDDTDPERLPMWTDWKVSK</sequence>
<accession>A0A6J5NGZ4</accession>
<dbReference type="EMBL" id="LR796651">
    <property type="protein sequence ID" value="CAB4158002.1"/>
    <property type="molecule type" value="Genomic_DNA"/>
</dbReference>
<protein>
    <submittedName>
        <fullName evidence="1">Uncharacterized protein</fullName>
    </submittedName>
</protein>